<dbReference type="InterPro" id="IPR043168">
    <property type="entry name" value="DegV_C"/>
</dbReference>
<evidence type="ECO:0000313" key="3">
    <source>
        <dbReference type="EMBL" id="HIW95694.1"/>
    </source>
</evidence>
<keyword evidence="1" id="KW-0446">Lipid-binding</keyword>
<name>A0A9D1RXT6_9CORY</name>
<reference evidence="3" key="2">
    <citation type="submission" date="2021-04" db="EMBL/GenBank/DDBJ databases">
        <authorList>
            <person name="Gilroy R."/>
        </authorList>
    </citation>
    <scope>NUCLEOTIDE SEQUENCE</scope>
    <source>
        <strain evidence="3">4376</strain>
    </source>
</reference>
<dbReference type="PANTHER" id="PTHR33434:SF2">
    <property type="entry name" value="FATTY ACID-BINDING PROTEIN TM_1468"/>
    <property type="match status" value="1"/>
</dbReference>
<evidence type="ECO:0000313" key="4">
    <source>
        <dbReference type="Proteomes" id="UP000824189"/>
    </source>
</evidence>
<reference evidence="3" key="1">
    <citation type="journal article" date="2021" name="PeerJ">
        <title>Extensive microbial diversity within the chicken gut microbiome revealed by metagenomics and culture.</title>
        <authorList>
            <person name="Gilroy R."/>
            <person name="Ravi A."/>
            <person name="Getino M."/>
            <person name="Pursley I."/>
            <person name="Horton D.L."/>
            <person name="Alikhan N.F."/>
            <person name="Baker D."/>
            <person name="Gharbi K."/>
            <person name="Hall N."/>
            <person name="Watson M."/>
            <person name="Adriaenssens E.M."/>
            <person name="Foster-Nyarko E."/>
            <person name="Jarju S."/>
            <person name="Secka A."/>
            <person name="Antonio M."/>
            <person name="Oren A."/>
            <person name="Chaudhuri R.R."/>
            <person name="La Ragione R."/>
            <person name="Hildebrand F."/>
            <person name="Pallen M.J."/>
        </authorList>
    </citation>
    <scope>NUCLEOTIDE SEQUENCE</scope>
    <source>
        <strain evidence="3">4376</strain>
    </source>
</reference>
<dbReference type="PROSITE" id="PS51482">
    <property type="entry name" value="DEGV"/>
    <property type="match status" value="1"/>
</dbReference>
<sequence>MTVHVVTDSSACLPASLAEEHNITVLDLHTFQEGEDQTTAGLSALELAATYARLLERGGDAGVVAIHLSKELSATWSNAVSAAGVFDGLVRIVDTNNIGMVLGYAAVQAAKAANNGADVAEVARVAQRTIAESSLWLYVHRLDNLRKGGRISAGQTLITTALAIKPIFQLTDGKLILAAKTRTQAKAMDKLVDTVHMAVVEEAMRATRVAGVGGDATTSQPDNSQSGGRESAASGGDATPAEDANHSVVEPILTDVVSDSPAPRTVRIAIHHHEALEVASDLMRRVEEKIAQTRRVGKFQPKRNGKGEPLVWEEFPEVVLDMVDLSPELSIHAGPGAVGVVVAKTED</sequence>
<feature type="region of interest" description="Disordered" evidence="2">
    <location>
        <begin position="210"/>
        <end position="243"/>
    </location>
</feature>
<dbReference type="InterPro" id="IPR050270">
    <property type="entry name" value="DegV_domain_contain"/>
</dbReference>
<dbReference type="NCBIfam" id="TIGR00762">
    <property type="entry name" value="DegV"/>
    <property type="match status" value="1"/>
</dbReference>
<organism evidence="3 4">
    <name type="scientific">Candidatus Corynebacterium gallistercoris</name>
    <dbReference type="NCBI Taxonomy" id="2838530"/>
    <lineage>
        <taxon>Bacteria</taxon>
        <taxon>Bacillati</taxon>
        <taxon>Actinomycetota</taxon>
        <taxon>Actinomycetes</taxon>
        <taxon>Mycobacteriales</taxon>
        <taxon>Corynebacteriaceae</taxon>
        <taxon>Corynebacterium</taxon>
    </lineage>
</organism>
<dbReference type="Pfam" id="PF02645">
    <property type="entry name" value="DegV"/>
    <property type="match status" value="1"/>
</dbReference>
<dbReference type="Gene3D" id="3.30.1180.10">
    <property type="match status" value="1"/>
</dbReference>
<proteinExistence type="predicted"/>
<dbReference type="GO" id="GO:0008289">
    <property type="term" value="F:lipid binding"/>
    <property type="evidence" value="ECO:0007669"/>
    <property type="project" value="UniProtKB-KW"/>
</dbReference>
<comment type="caution">
    <text evidence="3">The sequence shown here is derived from an EMBL/GenBank/DDBJ whole genome shotgun (WGS) entry which is preliminary data.</text>
</comment>
<dbReference type="InterPro" id="IPR003797">
    <property type="entry name" value="DegV"/>
</dbReference>
<dbReference type="Proteomes" id="UP000824189">
    <property type="component" value="Unassembled WGS sequence"/>
</dbReference>
<dbReference type="AlphaFoldDB" id="A0A9D1RXT6"/>
<accession>A0A9D1RXT6</accession>
<gene>
    <name evidence="3" type="ORF">H9867_04320</name>
</gene>
<evidence type="ECO:0000256" key="2">
    <source>
        <dbReference type="SAM" id="MobiDB-lite"/>
    </source>
</evidence>
<feature type="compositionally biased region" description="Polar residues" evidence="2">
    <location>
        <begin position="216"/>
        <end position="228"/>
    </location>
</feature>
<dbReference type="EMBL" id="DXFZ01000051">
    <property type="protein sequence ID" value="HIW95694.1"/>
    <property type="molecule type" value="Genomic_DNA"/>
</dbReference>
<dbReference type="SUPFAM" id="SSF82549">
    <property type="entry name" value="DAK1/DegV-like"/>
    <property type="match status" value="1"/>
</dbReference>
<dbReference type="PANTHER" id="PTHR33434">
    <property type="entry name" value="DEGV DOMAIN-CONTAINING PROTEIN DR_1986-RELATED"/>
    <property type="match status" value="1"/>
</dbReference>
<evidence type="ECO:0000256" key="1">
    <source>
        <dbReference type="ARBA" id="ARBA00023121"/>
    </source>
</evidence>
<dbReference type="Gene3D" id="3.40.50.10170">
    <property type="match status" value="2"/>
</dbReference>
<protein>
    <submittedName>
        <fullName evidence="3">DegV family protein</fullName>
    </submittedName>
</protein>